<protein>
    <submittedName>
        <fullName evidence="1">Uncharacterized protein</fullName>
    </submittedName>
</protein>
<dbReference type="AlphaFoldDB" id="A0A164FWI6"/>
<evidence type="ECO:0000313" key="1">
    <source>
        <dbReference type="EMBL" id="KZR98239.1"/>
    </source>
</evidence>
<sequence>MDFVPISTIDLDAAVTDVFIIQLTESHSVMNDGLTHGCGTNYNVKRIYRQLKMKF</sequence>
<keyword evidence="2" id="KW-1185">Reference proteome</keyword>
<feature type="non-terminal residue" evidence="1">
    <location>
        <position position="55"/>
    </location>
</feature>
<evidence type="ECO:0000313" key="2">
    <source>
        <dbReference type="Proteomes" id="UP000076858"/>
    </source>
</evidence>
<reference evidence="1 2" key="1">
    <citation type="submission" date="2016-03" db="EMBL/GenBank/DDBJ databases">
        <title>EvidentialGene: Evidence-directed Construction of Genes on Genomes.</title>
        <authorList>
            <person name="Gilbert D.G."/>
            <person name="Choi J.-H."/>
            <person name="Mockaitis K."/>
            <person name="Colbourne J."/>
            <person name="Pfrender M."/>
        </authorList>
    </citation>
    <scope>NUCLEOTIDE SEQUENCE [LARGE SCALE GENOMIC DNA]</scope>
    <source>
        <strain evidence="1 2">Xinb3</strain>
        <tissue evidence="1">Complete organism</tissue>
    </source>
</reference>
<accession>A0A164FWI6</accession>
<dbReference type="EMBL" id="LRGB01017838">
    <property type="protein sequence ID" value="KZR98239.1"/>
    <property type="molecule type" value="Genomic_DNA"/>
</dbReference>
<comment type="caution">
    <text evidence="1">The sequence shown here is derived from an EMBL/GenBank/DDBJ whole genome shotgun (WGS) entry which is preliminary data.</text>
</comment>
<organism evidence="1 2">
    <name type="scientific">Daphnia magna</name>
    <dbReference type="NCBI Taxonomy" id="35525"/>
    <lineage>
        <taxon>Eukaryota</taxon>
        <taxon>Metazoa</taxon>
        <taxon>Ecdysozoa</taxon>
        <taxon>Arthropoda</taxon>
        <taxon>Crustacea</taxon>
        <taxon>Branchiopoda</taxon>
        <taxon>Diplostraca</taxon>
        <taxon>Cladocera</taxon>
        <taxon>Anomopoda</taxon>
        <taxon>Daphniidae</taxon>
        <taxon>Daphnia</taxon>
    </lineage>
</organism>
<proteinExistence type="predicted"/>
<gene>
    <name evidence="1" type="ORF">APZ42_006438</name>
</gene>
<name>A0A164FWI6_9CRUS</name>
<dbReference type="Proteomes" id="UP000076858">
    <property type="component" value="Unassembled WGS sequence"/>
</dbReference>